<dbReference type="AlphaFoldDB" id="B3PT12"/>
<proteinExistence type="predicted"/>
<dbReference type="Proteomes" id="UP000008817">
    <property type="component" value="Chromosome"/>
</dbReference>
<name>B3PT12_RHIE6</name>
<sequence>MAFDGVVVPCHGTWRRMADGANSRGHAQSSGAATWRMEEFALADSYDRAGPIYKLNIDHVCIADL</sequence>
<organism evidence="1 2">
    <name type="scientific">Rhizobium etli (strain CIAT 652)</name>
    <dbReference type="NCBI Taxonomy" id="491916"/>
    <lineage>
        <taxon>Bacteria</taxon>
        <taxon>Pseudomonadati</taxon>
        <taxon>Pseudomonadota</taxon>
        <taxon>Alphaproteobacteria</taxon>
        <taxon>Hyphomicrobiales</taxon>
        <taxon>Rhizobiaceae</taxon>
        <taxon>Rhizobium/Agrobacterium group</taxon>
        <taxon>Rhizobium</taxon>
    </lineage>
</organism>
<evidence type="ECO:0000313" key="1">
    <source>
        <dbReference type="EMBL" id="ACE90178.1"/>
    </source>
</evidence>
<gene>
    <name evidence="1" type="ordered locus">RHECIAT_CH0001197</name>
</gene>
<dbReference type="EMBL" id="CP001074">
    <property type="protein sequence ID" value="ACE90178.1"/>
    <property type="molecule type" value="Genomic_DNA"/>
</dbReference>
<protein>
    <submittedName>
        <fullName evidence="1">Uncharacterized protein</fullName>
    </submittedName>
</protein>
<evidence type="ECO:0000313" key="2">
    <source>
        <dbReference type="Proteomes" id="UP000008817"/>
    </source>
</evidence>
<accession>B3PT12</accession>
<dbReference type="KEGG" id="rec:RHECIAT_CH0001197"/>
<reference evidence="1 2" key="1">
    <citation type="submission" date="2008-04" db="EMBL/GenBank/DDBJ databases">
        <title>Genome diversity and DNA divergence of Rhizobium etli.</title>
        <authorList>
            <person name="Gonzalez V."/>
            <person name="Acosta J.L."/>
            <person name="Santamaria R.I."/>
            <person name="Bustos P."/>
            <person name="Hernandez-Gonzalez I.L."/>
            <person name="Fernandez J.L."/>
            <person name="Diaz R."/>
            <person name="Flores M."/>
            <person name="Mora J."/>
            <person name="Palacios R."/>
            <person name="Davila G."/>
        </authorList>
    </citation>
    <scope>NUCLEOTIDE SEQUENCE [LARGE SCALE GENOMIC DNA]</scope>
    <source>
        <strain evidence="1 2">CIAT 652</strain>
    </source>
</reference>
<dbReference type="HOGENOM" id="CLU_2846752_0_0_5"/>